<dbReference type="SUPFAM" id="SSF53067">
    <property type="entry name" value="Actin-like ATPase domain"/>
    <property type="match status" value="1"/>
</dbReference>
<accession>A0A0A1T9W6</accession>
<sequence length="916" mass="102658">MTSSAKQLRPGTVAIDFGTTGGRAVICFNNDPDVRPPIAINHTFPIDYLQPGAQINFPSNADLLSEGNIPPLSRLRASECGNLTLPVKMIPYLIRMHTLACKRPHASKTVIERFCGEIPQLGAFYSIFCARDVSDKERIIRQAYRVFAALLQSIARYAQDQAYTSGIKLERVAFTIPSNWDNWTQRLVLKVIGIVWPMVSTYDIHIIYEAEAVGHYLFRLGNIRAKKRPLRVLIIDWGGHTLNTAIVELQPGKRGIDTGPVFFDVENIYCEHLGSALYVSALKQHIIQQIDQNEEVKVAKKHRDRFIEGVLNDFLNRKLQGLHKGQKSMELVGDVSPQSTVLLAIDQATLDQLYTTYIDKGVKKIRRLMTKIVRDKANSLVDFDISVFANGGTLRNQHIHDELASFARKKGISYINSHMDHIPGDYRSIVSRGAALAVANSASLRDYMTTSIFAIRPRNSMPVTEKVPVIWNSGKSYVQRLNLDGQHGATVSLVCQPFACDKDATEIPLHKTFQLEVMPQLKKGSYEFSMSFRLTSDRENKGVITLKYWIVESETLVTLPTQTLYFDPSSTVAFIERSAGEPIHNLDDEQFHQKGSHLYRKWQEEQLDKGSDFWREAVVDDVKTPKLDAANLAYVIECRQLEPIAKAPHPSSYASMENAVQSSGSRSSKRVAPTRLSISEGITSQRKSKKSTLQAPKSKVRDGLALSNHEQSQLSSKGKGKQPQQRPDTSWGIERDTEGAISRAHRILQPNPNLACDPGQTVVISDSGSSQDDDSDDDDRDDGGNEKEADVNHHSKDNHNAFNELATFTAIESQLATTRVGEEPLARANRNIEAAPSTRQTDPLAVASRSRISISRTSSRPSNVAEMQKLFRKSLPGDREPTQQQLQELVQLVREAFHWRRALEAWVENNLETLYN</sequence>
<feature type="compositionally biased region" description="Basic and acidic residues" evidence="1">
    <location>
        <begin position="782"/>
        <end position="798"/>
    </location>
</feature>
<dbReference type="EMBL" id="CDHN01000001">
    <property type="protein sequence ID" value="CEJ83077.1"/>
    <property type="molecule type" value="Genomic_DNA"/>
</dbReference>
<evidence type="ECO:0000313" key="2">
    <source>
        <dbReference type="EMBL" id="CEJ83077.1"/>
    </source>
</evidence>
<dbReference type="Gene3D" id="3.30.420.40">
    <property type="match status" value="2"/>
</dbReference>
<dbReference type="OrthoDB" id="3819888at2759"/>
<dbReference type="CDD" id="cd10170">
    <property type="entry name" value="ASKHA_NBD_HSP70"/>
    <property type="match status" value="1"/>
</dbReference>
<feature type="region of interest" description="Disordered" evidence="1">
    <location>
        <begin position="827"/>
        <end position="864"/>
    </location>
</feature>
<evidence type="ECO:0000256" key="1">
    <source>
        <dbReference type="SAM" id="MobiDB-lite"/>
    </source>
</evidence>
<keyword evidence="3" id="KW-1185">Reference proteome</keyword>
<evidence type="ECO:0000313" key="3">
    <source>
        <dbReference type="Proteomes" id="UP000039046"/>
    </source>
</evidence>
<feature type="region of interest" description="Disordered" evidence="1">
    <location>
        <begin position="648"/>
        <end position="733"/>
    </location>
</feature>
<gene>
    <name evidence="2" type="ORF">VHEMI03108</name>
</gene>
<dbReference type="InterPro" id="IPR043129">
    <property type="entry name" value="ATPase_NBD"/>
</dbReference>
<feature type="compositionally biased region" description="Low complexity" evidence="1">
    <location>
        <begin position="848"/>
        <end position="862"/>
    </location>
</feature>
<feature type="compositionally biased region" description="Polar residues" evidence="1">
    <location>
        <begin position="676"/>
        <end position="695"/>
    </location>
</feature>
<feature type="compositionally biased region" description="Polar residues" evidence="1">
    <location>
        <begin position="652"/>
        <end position="666"/>
    </location>
</feature>
<feature type="compositionally biased region" description="Acidic residues" evidence="1">
    <location>
        <begin position="771"/>
        <end position="781"/>
    </location>
</feature>
<proteinExistence type="predicted"/>
<name>A0A0A1T9W6_9HYPO</name>
<protein>
    <submittedName>
        <fullName evidence="2">Uncharacterized protein</fullName>
    </submittedName>
</protein>
<dbReference type="AlphaFoldDB" id="A0A0A1T9W6"/>
<organism evidence="2 3">
    <name type="scientific">[Torrubiella] hemipterigena</name>
    <dbReference type="NCBI Taxonomy" id="1531966"/>
    <lineage>
        <taxon>Eukaryota</taxon>
        <taxon>Fungi</taxon>
        <taxon>Dikarya</taxon>
        <taxon>Ascomycota</taxon>
        <taxon>Pezizomycotina</taxon>
        <taxon>Sordariomycetes</taxon>
        <taxon>Hypocreomycetidae</taxon>
        <taxon>Hypocreales</taxon>
        <taxon>Clavicipitaceae</taxon>
        <taxon>Clavicipitaceae incertae sedis</taxon>
        <taxon>'Torrubiella' clade</taxon>
    </lineage>
</organism>
<reference evidence="2 3" key="1">
    <citation type="journal article" date="2015" name="Genome Announc.">
        <title>Draft Genome Sequence and Gene Annotation of the Entomopathogenic Fungus Verticillium hemipterigenum.</title>
        <authorList>
            <person name="Horn F."/>
            <person name="Habel A."/>
            <person name="Scharf D.H."/>
            <person name="Dworschak J."/>
            <person name="Brakhage A.A."/>
            <person name="Guthke R."/>
            <person name="Hertweck C."/>
            <person name="Linde J."/>
        </authorList>
    </citation>
    <scope>NUCLEOTIDE SEQUENCE [LARGE SCALE GENOMIC DNA]</scope>
</reference>
<feature type="region of interest" description="Disordered" evidence="1">
    <location>
        <begin position="748"/>
        <end position="798"/>
    </location>
</feature>
<feature type="compositionally biased region" description="Polar residues" evidence="1">
    <location>
        <begin position="708"/>
        <end position="728"/>
    </location>
</feature>
<dbReference type="Proteomes" id="UP000039046">
    <property type="component" value="Unassembled WGS sequence"/>
</dbReference>
<dbReference type="STRING" id="1531966.A0A0A1T9W6"/>
<dbReference type="HOGENOM" id="CLU_317879_0_0_1"/>
<dbReference type="Gene3D" id="3.90.640.10">
    <property type="entry name" value="Actin, Chain A, domain 4"/>
    <property type="match status" value="1"/>
</dbReference>